<evidence type="ECO:0000313" key="1">
    <source>
        <dbReference type="EMBL" id="TCS42641.1"/>
    </source>
</evidence>
<dbReference type="Proteomes" id="UP000295793">
    <property type="component" value="Unassembled WGS sequence"/>
</dbReference>
<gene>
    <name evidence="1" type="ORF">BCF53_103309</name>
</gene>
<reference evidence="1 2" key="1">
    <citation type="submission" date="2019-03" db="EMBL/GenBank/DDBJ databases">
        <title>Genomic Encyclopedia of Archaeal and Bacterial Type Strains, Phase II (KMG-II): from individual species to whole genera.</title>
        <authorList>
            <person name="Goeker M."/>
        </authorList>
    </citation>
    <scope>NUCLEOTIDE SEQUENCE [LARGE SCALE GENOMIC DNA]</scope>
    <source>
        <strain evidence="1 2">DSM 15388</strain>
    </source>
</reference>
<sequence>MSRQPDTNDLRKVLIAHAQQQQTLDYKSLTKLLGITPPNSIHQTTQLLEACQQDDALLHQPQLAAIVISKASDPIPRPGFFQTLKNLGIYSGSEQGAEAQMWHQNELEKVFEFYR</sequence>
<dbReference type="OrthoDB" id="14198at2"/>
<proteinExistence type="predicted"/>
<keyword evidence="2" id="KW-1185">Reference proteome</keyword>
<comment type="caution">
    <text evidence="1">The sequence shown here is derived from an EMBL/GenBank/DDBJ whole genome shotgun (WGS) entry which is preliminary data.</text>
</comment>
<dbReference type="EMBL" id="SLZR01000003">
    <property type="protein sequence ID" value="TCS42641.1"/>
    <property type="molecule type" value="Genomic_DNA"/>
</dbReference>
<dbReference type="RefSeq" id="WP_132700553.1">
    <property type="nucleotide sequence ID" value="NZ_SLZR01000003.1"/>
</dbReference>
<accession>A0A4R3IBI7</accession>
<protein>
    <submittedName>
        <fullName evidence="1">Uncharacterized protein</fullName>
    </submittedName>
</protein>
<dbReference type="AlphaFoldDB" id="A0A4R3IBI7"/>
<evidence type="ECO:0000313" key="2">
    <source>
        <dbReference type="Proteomes" id="UP000295793"/>
    </source>
</evidence>
<organism evidence="1 2">
    <name type="scientific">Reinekea marinisedimentorum</name>
    <dbReference type="NCBI Taxonomy" id="230495"/>
    <lineage>
        <taxon>Bacteria</taxon>
        <taxon>Pseudomonadati</taxon>
        <taxon>Pseudomonadota</taxon>
        <taxon>Gammaproteobacteria</taxon>
        <taxon>Oceanospirillales</taxon>
        <taxon>Saccharospirillaceae</taxon>
        <taxon>Reinekea</taxon>
    </lineage>
</organism>
<name>A0A4R3IBI7_9GAMM</name>